<dbReference type="EMBL" id="KN836097">
    <property type="protein sequence ID" value="KIK32841.1"/>
    <property type="molecule type" value="Genomic_DNA"/>
</dbReference>
<feature type="non-terminal residue" evidence="1">
    <location>
        <position position="1"/>
    </location>
</feature>
<reference evidence="1 2" key="1">
    <citation type="submission" date="2014-04" db="EMBL/GenBank/DDBJ databases">
        <authorList>
            <consortium name="DOE Joint Genome Institute"/>
            <person name="Kuo A."/>
            <person name="Ruytinx J."/>
            <person name="Rineau F."/>
            <person name="Colpaert J."/>
            <person name="Kohler A."/>
            <person name="Nagy L.G."/>
            <person name="Floudas D."/>
            <person name="Copeland A."/>
            <person name="Barry K.W."/>
            <person name="Cichocki N."/>
            <person name="Veneault-Fourrey C."/>
            <person name="LaButti K."/>
            <person name="Lindquist E.A."/>
            <person name="Lipzen A."/>
            <person name="Lundell T."/>
            <person name="Morin E."/>
            <person name="Murat C."/>
            <person name="Sun H."/>
            <person name="Tunlid A."/>
            <person name="Henrissat B."/>
            <person name="Grigoriev I.V."/>
            <person name="Hibbett D.S."/>
            <person name="Martin F."/>
            <person name="Nordberg H.P."/>
            <person name="Cantor M.N."/>
            <person name="Hua S.X."/>
        </authorList>
    </citation>
    <scope>NUCLEOTIDE SEQUENCE [LARGE SCALE GENOMIC DNA]</scope>
    <source>
        <strain evidence="1 2">UH-Slu-Lm8-n1</strain>
    </source>
</reference>
<dbReference type="Gene3D" id="1.10.340.70">
    <property type="match status" value="1"/>
</dbReference>
<protein>
    <recommendedName>
        <fullName evidence="3">Integrase zinc-binding domain-containing protein</fullName>
    </recommendedName>
</protein>
<dbReference type="OrthoDB" id="2659871at2759"/>
<dbReference type="Proteomes" id="UP000054485">
    <property type="component" value="Unassembled WGS sequence"/>
</dbReference>
<reference evidence="2" key="2">
    <citation type="submission" date="2015-01" db="EMBL/GenBank/DDBJ databases">
        <title>Evolutionary Origins and Diversification of the Mycorrhizal Mutualists.</title>
        <authorList>
            <consortium name="DOE Joint Genome Institute"/>
            <consortium name="Mycorrhizal Genomics Consortium"/>
            <person name="Kohler A."/>
            <person name="Kuo A."/>
            <person name="Nagy L.G."/>
            <person name="Floudas D."/>
            <person name="Copeland A."/>
            <person name="Barry K.W."/>
            <person name="Cichocki N."/>
            <person name="Veneault-Fourrey C."/>
            <person name="LaButti K."/>
            <person name="Lindquist E.A."/>
            <person name="Lipzen A."/>
            <person name="Lundell T."/>
            <person name="Morin E."/>
            <person name="Murat C."/>
            <person name="Riley R."/>
            <person name="Ohm R."/>
            <person name="Sun H."/>
            <person name="Tunlid A."/>
            <person name="Henrissat B."/>
            <person name="Grigoriev I.V."/>
            <person name="Hibbett D.S."/>
            <person name="Martin F."/>
        </authorList>
    </citation>
    <scope>NUCLEOTIDE SEQUENCE [LARGE SCALE GENOMIC DNA]</scope>
    <source>
        <strain evidence="2">UH-Slu-Lm8-n1</strain>
    </source>
</reference>
<dbReference type="AlphaFoldDB" id="A0A0C9ZU24"/>
<organism evidence="1 2">
    <name type="scientific">Suillus luteus UH-Slu-Lm8-n1</name>
    <dbReference type="NCBI Taxonomy" id="930992"/>
    <lineage>
        <taxon>Eukaryota</taxon>
        <taxon>Fungi</taxon>
        <taxon>Dikarya</taxon>
        <taxon>Basidiomycota</taxon>
        <taxon>Agaricomycotina</taxon>
        <taxon>Agaricomycetes</taxon>
        <taxon>Agaricomycetidae</taxon>
        <taxon>Boletales</taxon>
        <taxon>Suillineae</taxon>
        <taxon>Suillaceae</taxon>
        <taxon>Suillus</taxon>
    </lineage>
</organism>
<accession>A0A0C9ZU24</accession>
<feature type="non-terminal residue" evidence="1">
    <location>
        <position position="77"/>
    </location>
</feature>
<evidence type="ECO:0000313" key="2">
    <source>
        <dbReference type="Proteomes" id="UP000054485"/>
    </source>
</evidence>
<name>A0A0C9ZU24_9AGAM</name>
<proteinExistence type="predicted"/>
<dbReference type="HOGENOM" id="CLU_178975_0_0_1"/>
<keyword evidence="2" id="KW-1185">Reference proteome</keyword>
<gene>
    <name evidence="1" type="ORF">CY34DRAFT_41894</name>
</gene>
<dbReference type="InParanoid" id="A0A0C9ZU24"/>
<evidence type="ECO:0008006" key="3">
    <source>
        <dbReference type="Google" id="ProtNLM"/>
    </source>
</evidence>
<evidence type="ECO:0000313" key="1">
    <source>
        <dbReference type="EMBL" id="KIK32841.1"/>
    </source>
</evidence>
<sequence length="77" mass="9236">DNDLRSIQSFLETLSFPPFIPPSDHTRLRKRAHQFFVQGHRLWRKDPAGRHQLVLFNQDRLRILHETHDQLGHKGLY</sequence>